<keyword evidence="8" id="KW-0472">Membrane</keyword>
<reference evidence="14" key="1">
    <citation type="submission" date="2020-08" db="EMBL/GenBank/DDBJ databases">
        <title>Genome sequencing and assembly of the red palm weevil Rhynchophorus ferrugineus.</title>
        <authorList>
            <person name="Dias G.B."/>
            <person name="Bergman C.M."/>
            <person name="Manee M."/>
        </authorList>
    </citation>
    <scope>NUCLEOTIDE SEQUENCE</scope>
    <source>
        <strain evidence="14">AA-2017</strain>
        <tissue evidence="14">Whole larva</tissue>
    </source>
</reference>
<accession>A0A834M344</accession>
<dbReference type="InterPro" id="IPR026051">
    <property type="entry name" value="ALG1-like"/>
</dbReference>
<evidence type="ECO:0000256" key="9">
    <source>
        <dbReference type="ARBA" id="ARBA00031434"/>
    </source>
</evidence>
<evidence type="ECO:0000256" key="2">
    <source>
        <dbReference type="ARBA" id="ARBA00004922"/>
    </source>
</evidence>
<comment type="catalytic activity">
    <reaction evidence="12">
        <text>an N,N'-diacetylchitobiosyl-diphospho-di-trans,poly-cis-dolichol + GDP-alpha-D-mannose = a beta-D-Man-(1-&gt;4)-beta-D-GlcNAc-(1-&gt;4)-alpha-D-GlcNAc-diphospho-di-trans,poly-cis-dolichol + GDP + H(+)</text>
        <dbReference type="Rhea" id="RHEA:13865"/>
        <dbReference type="Rhea" id="RHEA-COMP:19510"/>
        <dbReference type="Rhea" id="RHEA-COMP:19511"/>
        <dbReference type="ChEBI" id="CHEBI:15378"/>
        <dbReference type="ChEBI" id="CHEBI:57269"/>
        <dbReference type="ChEBI" id="CHEBI:57527"/>
        <dbReference type="ChEBI" id="CHEBI:58189"/>
        <dbReference type="ChEBI" id="CHEBI:58472"/>
        <dbReference type="EC" id="2.4.1.142"/>
    </reaction>
    <physiologicalReaction direction="left-to-right" evidence="12">
        <dbReference type="Rhea" id="RHEA:13866"/>
    </physiologicalReaction>
</comment>
<dbReference type="Proteomes" id="UP000625711">
    <property type="component" value="Unassembled WGS sequence"/>
</dbReference>
<evidence type="ECO:0000256" key="10">
    <source>
        <dbReference type="ARBA" id="ARBA00031566"/>
    </source>
</evidence>
<evidence type="ECO:0000313" key="15">
    <source>
        <dbReference type="Proteomes" id="UP000625711"/>
    </source>
</evidence>
<evidence type="ECO:0000256" key="1">
    <source>
        <dbReference type="ARBA" id="ARBA00004389"/>
    </source>
</evidence>
<proteinExistence type="predicted"/>
<evidence type="ECO:0000256" key="8">
    <source>
        <dbReference type="ARBA" id="ARBA00023136"/>
    </source>
</evidence>
<name>A0A834M344_RHYFE</name>
<feature type="domain" description="Glycosyl transferase family 1" evidence="13">
    <location>
        <begin position="241"/>
        <end position="365"/>
    </location>
</feature>
<comment type="subcellular location">
    <subcellularLocation>
        <location evidence="1">Endoplasmic reticulum membrane</location>
        <topology evidence="1">Single-pass membrane protein</topology>
    </subcellularLocation>
</comment>
<comment type="caution">
    <text evidence="14">The sequence shown here is derived from an EMBL/GenBank/DDBJ whole genome shotgun (WGS) entry which is preliminary data.</text>
</comment>
<organism evidence="14 15">
    <name type="scientific">Rhynchophorus ferrugineus</name>
    <name type="common">Red palm weevil</name>
    <name type="synonym">Curculio ferrugineus</name>
    <dbReference type="NCBI Taxonomy" id="354439"/>
    <lineage>
        <taxon>Eukaryota</taxon>
        <taxon>Metazoa</taxon>
        <taxon>Ecdysozoa</taxon>
        <taxon>Arthropoda</taxon>
        <taxon>Hexapoda</taxon>
        <taxon>Insecta</taxon>
        <taxon>Pterygota</taxon>
        <taxon>Neoptera</taxon>
        <taxon>Endopterygota</taxon>
        <taxon>Coleoptera</taxon>
        <taxon>Polyphaga</taxon>
        <taxon>Cucujiformia</taxon>
        <taxon>Curculionidae</taxon>
        <taxon>Dryophthorinae</taxon>
        <taxon>Rhynchophorus</taxon>
    </lineage>
</organism>
<dbReference type="Pfam" id="PF00534">
    <property type="entry name" value="Glycos_transf_1"/>
    <property type="match status" value="1"/>
</dbReference>
<dbReference type="GO" id="GO:0005789">
    <property type="term" value="C:endoplasmic reticulum membrane"/>
    <property type="evidence" value="ECO:0007669"/>
    <property type="project" value="UniProtKB-SubCell"/>
</dbReference>
<evidence type="ECO:0000259" key="13">
    <source>
        <dbReference type="Pfam" id="PF00534"/>
    </source>
</evidence>
<evidence type="ECO:0000256" key="12">
    <source>
        <dbReference type="ARBA" id="ARBA00045071"/>
    </source>
</evidence>
<evidence type="ECO:0000256" key="7">
    <source>
        <dbReference type="ARBA" id="ARBA00022989"/>
    </source>
</evidence>
<keyword evidence="6" id="KW-0256">Endoplasmic reticulum</keyword>
<evidence type="ECO:0000256" key="11">
    <source>
        <dbReference type="ARBA" id="ARBA00033088"/>
    </source>
</evidence>
<protein>
    <recommendedName>
        <fullName evidence="10">Beta-1,4-mannosyltransferase</fullName>
    </recommendedName>
    <alternativeName>
        <fullName evidence="11">GDP-Man:GlcNAc2-PP-dolichol mannosyltransferase</fullName>
    </alternativeName>
    <alternativeName>
        <fullName evidence="9">GDP-mannose-dolichol diphosphochitobiose mannosyltransferase</fullName>
    </alternativeName>
</protein>
<dbReference type="PANTHER" id="PTHR13036">
    <property type="entry name" value="BETA1,4 MANNOSYLTRANSFERASE"/>
    <property type="match status" value="1"/>
</dbReference>
<keyword evidence="15" id="KW-1185">Reference proteome</keyword>
<keyword evidence="3" id="KW-0328">Glycosyltransferase</keyword>
<keyword evidence="7" id="KW-1133">Transmembrane helix</keyword>
<dbReference type="AlphaFoldDB" id="A0A834M344"/>
<evidence type="ECO:0000256" key="6">
    <source>
        <dbReference type="ARBA" id="ARBA00022824"/>
    </source>
</evidence>
<evidence type="ECO:0000256" key="4">
    <source>
        <dbReference type="ARBA" id="ARBA00022679"/>
    </source>
</evidence>
<dbReference type="GO" id="GO:0004578">
    <property type="term" value="F:chitobiosyldiphosphodolichol beta-mannosyltransferase activity"/>
    <property type="evidence" value="ECO:0007669"/>
    <property type="project" value="UniProtKB-EC"/>
</dbReference>
<evidence type="ECO:0000256" key="3">
    <source>
        <dbReference type="ARBA" id="ARBA00022676"/>
    </source>
</evidence>
<gene>
    <name evidence="14" type="ORF">GWI33_020677</name>
</gene>
<dbReference type="SUPFAM" id="SSF53756">
    <property type="entry name" value="UDP-Glycosyltransferase/glycogen phosphorylase"/>
    <property type="match status" value="1"/>
</dbReference>
<comment type="pathway">
    <text evidence="2">Protein modification; protein glycosylation.</text>
</comment>
<evidence type="ECO:0000313" key="14">
    <source>
        <dbReference type="EMBL" id="KAF7265936.1"/>
    </source>
</evidence>
<sequence>MVEEKENVCIVVLGDIGRSPRMQYHSLSLAKNGHKVDILGYGESEPLIEIKLSPSIYYHFMVPVPIRSPHILMVQNPPAIPSLIICWLFAKIIGAKFIIDWHNYAHSIMALSLSKKHILVRLTEKCESFIGKKADYNFCVTNEMKDDLLIRWGIKATTLYDRPPLIFKPISLKDKHEFLIRLGQTYNVLLDGPNSTIFTELIDNEVKLKRSRPAFIVSSTSWTEDEDFSILFDSLQEYENEIVNGNLHRLPTLICFITGKGPMKQYYMEKIARQHWKHIQVITPWLDFKDYPLILASADLGVCLHTSSSGLDLPMKVVDMFGCCLPVLAYDFKCLHELVIDGKNGYTFKNSENLSARIISWFENFPINEKNLETEKKFKSELETIQSLRWEENWEKVAYSAFH</sequence>
<dbReference type="OrthoDB" id="614844at2759"/>
<dbReference type="Gene3D" id="3.40.50.2000">
    <property type="entry name" value="Glycogen Phosphorylase B"/>
    <property type="match status" value="2"/>
</dbReference>
<dbReference type="PANTHER" id="PTHR13036:SF0">
    <property type="entry name" value="CHITOBIOSYLDIPHOSPHODOLICHOL BETA-MANNOSYLTRANSFERASE"/>
    <property type="match status" value="1"/>
</dbReference>
<keyword evidence="4" id="KW-0808">Transferase</keyword>
<evidence type="ECO:0000256" key="5">
    <source>
        <dbReference type="ARBA" id="ARBA00022692"/>
    </source>
</evidence>
<dbReference type="EMBL" id="JAACXV010014582">
    <property type="protein sequence ID" value="KAF7265936.1"/>
    <property type="molecule type" value="Genomic_DNA"/>
</dbReference>
<dbReference type="InterPro" id="IPR001296">
    <property type="entry name" value="Glyco_trans_1"/>
</dbReference>
<keyword evidence="5" id="KW-0812">Transmembrane</keyword>